<dbReference type="CDD" id="cd09917">
    <property type="entry name" value="F-box_SF"/>
    <property type="match status" value="1"/>
</dbReference>
<proteinExistence type="predicted"/>
<dbReference type="InterPro" id="IPR036047">
    <property type="entry name" value="F-box-like_dom_sf"/>
</dbReference>
<evidence type="ECO:0008006" key="3">
    <source>
        <dbReference type="Google" id="ProtNLM"/>
    </source>
</evidence>
<protein>
    <recommendedName>
        <fullName evidence="3">F-box domain-containing protein</fullName>
    </recommendedName>
</protein>
<sequence length="303" mass="34474">MQDTHRTPFHIPELLEHVAAYLPPNQLHRIGQLNRRCRQIARIDSLANRATFAKTNLHIFCIDNPSMQPQRLSELPLVRLGIHYIIALFELNGVCESTLRILHKERHYYALNWHSIMPDIYPPTHKPLVFKAIDTLLHRRTHHRKPTEKPNNHPNDDATLLLFWTCFFGSETLLPRDIKTILQDTEEDPEELANIFHNAFTFACDSGNPRVAEWVLGSEFVDMKVWGGQVLADAARQGKIEIVEMVLGRRDVDLEVVKALLKAGVKVPDEFLGTCVNGGDLFLGLREGFGVIAERLVAQSAES</sequence>
<dbReference type="OrthoDB" id="2100682at2759"/>
<accession>A0A1Y2CSE7</accession>
<comment type="caution">
    <text evidence="1">The sequence shown here is derived from an EMBL/GenBank/DDBJ whole genome shotgun (WGS) entry which is preliminary data.</text>
</comment>
<name>A0A1Y2CSE7_9FUNG</name>
<gene>
    <name evidence="1" type="ORF">BCR33DRAFT_556303</name>
</gene>
<dbReference type="Proteomes" id="UP000193642">
    <property type="component" value="Unassembled WGS sequence"/>
</dbReference>
<organism evidence="1 2">
    <name type="scientific">Rhizoclosmatium globosum</name>
    <dbReference type="NCBI Taxonomy" id="329046"/>
    <lineage>
        <taxon>Eukaryota</taxon>
        <taxon>Fungi</taxon>
        <taxon>Fungi incertae sedis</taxon>
        <taxon>Chytridiomycota</taxon>
        <taxon>Chytridiomycota incertae sedis</taxon>
        <taxon>Chytridiomycetes</taxon>
        <taxon>Chytridiales</taxon>
        <taxon>Chytriomycetaceae</taxon>
        <taxon>Rhizoclosmatium</taxon>
    </lineage>
</organism>
<evidence type="ECO:0000313" key="2">
    <source>
        <dbReference type="Proteomes" id="UP000193642"/>
    </source>
</evidence>
<dbReference type="AlphaFoldDB" id="A0A1Y2CSE7"/>
<dbReference type="EMBL" id="MCGO01000008">
    <property type="protein sequence ID" value="ORY49897.1"/>
    <property type="molecule type" value="Genomic_DNA"/>
</dbReference>
<reference evidence="1 2" key="1">
    <citation type="submission" date="2016-07" db="EMBL/GenBank/DDBJ databases">
        <title>Pervasive Adenine N6-methylation of Active Genes in Fungi.</title>
        <authorList>
            <consortium name="DOE Joint Genome Institute"/>
            <person name="Mondo S.J."/>
            <person name="Dannebaum R.O."/>
            <person name="Kuo R.C."/>
            <person name="Labutti K."/>
            <person name="Haridas S."/>
            <person name="Kuo A."/>
            <person name="Salamov A."/>
            <person name="Ahrendt S.R."/>
            <person name="Lipzen A."/>
            <person name="Sullivan W."/>
            <person name="Andreopoulos W.B."/>
            <person name="Clum A."/>
            <person name="Lindquist E."/>
            <person name="Daum C."/>
            <person name="Ramamoorthy G.K."/>
            <person name="Gryganskyi A."/>
            <person name="Culley D."/>
            <person name="Magnuson J.K."/>
            <person name="James T.Y."/>
            <person name="O'Malley M.A."/>
            <person name="Stajich J.E."/>
            <person name="Spatafora J.W."/>
            <person name="Visel A."/>
            <person name="Grigoriev I.V."/>
        </authorList>
    </citation>
    <scope>NUCLEOTIDE SEQUENCE [LARGE SCALE GENOMIC DNA]</scope>
    <source>
        <strain evidence="1 2">JEL800</strain>
    </source>
</reference>
<dbReference type="SUPFAM" id="SSF81383">
    <property type="entry name" value="F-box domain"/>
    <property type="match status" value="1"/>
</dbReference>
<keyword evidence="2" id="KW-1185">Reference proteome</keyword>
<evidence type="ECO:0000313" key="1">
    <source>
        <dbReference type="EMBL" id="ORY49897.1"/>
    </source>
</evidence>